<evidence type="ECO:0000313" key="2">
    <source>
        <dbReference type="EMBL" id="GEM38624.1"/>
    </source>
</evidence>
<feature type="signal peptide" evidence="1">
    <location>
        <begin position="1"/>
        <end position="31"/>
    </location>
</feature>
<sequence>MRLFGSWQRGALAAAVSVCFAAGVVSVPAHAATAGTVISVLPQPEGWRNVSNGSVVEYWMTGSDGTPKPASGAVLMPPGPAPAGGWPILAFAHGSFGLGPGCGAQSDPARGPWPELRVAEDKFVASFLSKGFAVVAPDYLGLGRFDTGPHPYLELKTEATATIGLIKAARSHFAELSRTWVVLGGSQGGHAALGTAHLHRTYAPELDFRGAIAIDPASDAESLLPMAGPWGPDLPSEVGQALTVFVSSVLAGLRTARPDANMDSYLTPRGREVLDTVGRLCQDRMVEGIGDVGISQLLSKPLTNKHFQNVLADYLGVPTSGYDAPILLLINATDISVPSPLHAALAARFTVNRVDYKMVVGTGRHLQINREMHAAIDAFLARIQPVTTGQN</sequence>
<feature type="chain" id="PRO_5022091651" evidence="1">
    <location>
        <begin position="32"/>
        <end position="391"/>
    </location>
</feature>
<protein>
    <submittedName>
        <fullName evidence="2">Lipase</fullName>
    </submittedName>
</protein>
<dbReference type="Pfam" id="PF03583">
    <property type="entry name" value="LIP"/>
    <property type="match status" value="1"/>
</dbReference>
<name>A0A511MD81_9NOCA</name>
<dbReference type="PIRSF" id="PIRSF029171">
    <property type="entry name" value="Esterase_LipA"/>
    <property type="match status" value="1"/>
</dbReference>
<dbReference type="GO" id="GO:0016042">
    <property type="term" value="P:lipid catabolic process"/>
    <property type="evidence" value="ECO:0007669"/>
    <property type="project" value="InterPro"/>
</dbReference>
<dbReference type="Gene3D" id="1.10.260.130">
    <property type="match status" value="1"/>
</dbReference>
<dbReference type="SUPFAM" id="SSF53474">
    <property type="entry name" value="alpha/beta-Hydrolases"/>
    <property type="match status" value="1"/>
</dbReference>
<evidence type="ECO:0000256" key="1">
    <source>
        <dbReference type="SAM" id="SignalP"/>
    </source>
</evidence>
<dbReference type="PANTHER" id="PTHR34853">
    <property type="match status" value="1"/>
</dbReference>
<dbReference type="PANTHER" id="PTHR34853:SF1">
    <property type="entry name" value="LIPASE 5"/>
    <property type="match status" value="1"/>
</dbReference>
<keyword evidence="3" id="KW-1185">Reference proteome</keyword>
<proteinExistence type="predicted"/>
<dbReference type="OrthoDB" id="9798122at2"/>
<accession>A0A511MD81</accession>
<dbReference type="EMBL" id="BJXA01000017">
    <property type="protein sequence ID" value="GEM38624.1"/>
    <property type="molecule type" value="Genomic_DNA"/>
</dbReference>
<dbReference type="InterPro" id="IPR029058">
    <property type="entry name" value="AB_hydrolase_fold"/>
</dbReference>
<keyword evidence="1" id="KW-0732">Signal</keyword>
<dbReference type="InterPro" id="IPR005152">
    <property type="entry name" value="Lipase_secreted"/>
</dbReference>
<dbReference type="Proteomes" id="UP000321424">
    <property type="component" value="Unassembled WGS sequence"/>
</dbReference>
<evidence type="ECO:0000313" key="3">
    <source>
        <dbReference type="Proteomes" id="UP000321424"/>
    </source>
</evidence>
<dbReference type="AlphaFoldDB" id="A0A511MD81"/>
<reference evidence="2 3" key="1">
    <citation type="submission" date="2019-07" db="EMBL/GenBank/DDBJ databases">
        <title>Whole genome shotgun sequence of Nocardia ninae NBRC 108245.</title>
        <authorList>
            <person name="Hosoyama A."/>
            <person name="Uohara A."/>
            <person name="Ohji S."/>
            <person name="Ichikawa N."/>
        </authorList>
    </citation>
    <scope>NUCLEOTIDE SEQUENCE [LARGE SCALE GENOMIC DNA]</scope>
    <source>
        <strain evidence="2 3">NBRC 108245</strain>
    </source>
</reference>
<dbReference type="GO" id="GO:0004806">
    <property type="term" value="F:triacylglycerol lipase activity"/>
    <property type="evidence" value="ECO:0007669"/>
    <property type="project" value="InterPro"/>
</dbReference>
<dbReference type="RefSeq" id="WP_147131054.1">
    <property type="nucleotide sequence ID" value="NZ_BJXA01000017.1"/>
</dbReference>
<comment type="caution">
    <text evidence="2">The sequence shown here is derived from an EMBL/GenBank/DDBJ whole genome shotgun (WGS) entry which is preliminary data.</text>
</comment>
<organism evidence="2 3">
    <name type="scientific">Nocardia ninae NBRC 108245</name>
    <dbReference type="NCBI Taxonomy" id="1210091"/>
    <lineage>
        <taxon>Bacteria</taxon>
        <taxon>Bacillati</taxon>
        <taxon>Actinomycetota</taxon>
        <taxon>Actinomycetes</taxon>
        <taxon>Mycobacteriales</taxon>
        <taxon>Nocardiaceae</taxon>
        <taxon>Nocardia</taxon>
    </lineage>
</organism>
<gene>
    <name evidence="2" type="ORF">NN4_31430</name>
</gene>
<dbReference type="Gene3D" id="3.40.50.1820">
    <property type="entry name" value="alpha/beta hydrolase"/>
    <property type="match status" value="1"/>
</dbReference>